<dbReference type="Gene3D" id="1.10.10.10">
    <property type="entry name" value="Winged helix-like DNA-binding domain superfamily/Winged helix DNA-binding domain"/>
    <property type="match status" value="1"/>
</dbReference>
<gene>
    <name evidence="2" type="ORF">ACEZDJ_39380</name>
</gene>
<dbReference type="PROSITE" id="PS50995">
    <property type="entry name" value="HTH_MARR_2"/>
    <property type="match status" value="1"/>
</dbReference>
<dbReference type="PANTHER" id="PTHR33164:SF104">
    <property type="entry name" value="TRANSCRIPTIONAL REGULATORY PROTEIN"/>
    <property type="match status" value="1"/>
</dbReference>
<proteinExistence type="predicted"/>
<dbReference type="Pfam" id="PF12802">
    <property type="entry name" value="MarR_2"/>
    <property type="match status" value="1"/>
</dbReference>
<evidence type="ECO:0000313" key="2">
    <source>
        <dbReference type="EMBL" id="MFC1407361.1"/>
    </source>
</evidence>
<dbReference type="InterPro" id="IPR000835">
    <property type="entry name" value="HTH_MarR-typ"/>
</dbReference>
<name>A0ABV6V143_9ACTN</name>
<dbReference type="InterPro" id="IPR039422">
    <property type="entry name" value="MarR/SlyA-like"/>
</dbReference>
<feature type="domain" description="HTH marR-type" evidence="1">
    <location>
        <begin position="23"/>
        <end position="159"/>
    </location>
</feature>
<protein>
    <submittedName>
        <fullName evidence="2">MarR family winged helix-turn-helix transcriptional regulator</fullName>
    </submittedName>
</protein>
<dbReference type="SUPFAM" id="SSF46785">
    <property type="entry name" value="Winged helix' DNA-binding domain"/>
    <property type="match status" value="1"/>
</dbReference>
<comment type="caution">
    <text evidence="2">The sequence shown here is derived from an EMBL/GenBank/DDBJ whole genome shotgun (WGS) entry which is preliminary data.</text>
</comment>
<dbReference type="InterPro" id="IPR036388">
    <property type="entry name" value="WH-like_DNA-bd_sf"/>
</dbReference>
<keyword evidence="3" id="KW-1185">Reference proteome</keyword>
<dbReference type="PANTHER" id="PTHR33164">
    <property type="entry name" value="TRANSCRIPTIONAL REGULATOR, MARR FAMILY"/>
    <property type="match status" value="1"/>
</dbReference>
<reference evidence="2 3" key="1">
    <citation type="submission" date="2024-09" db="EMBL/GenBank/DDBJ databases">
        <authorList>
            <person name="Lee S.D."/>
        </authorList>
    </citation>
    <scope>NUCLEOTIDE SEQUENCE [LARGE SCALE GENOMIC DNA]</scope>
    <source>
        <strain evidence="2 3">N1-5</strain>
    </source>
</reference>
<dbReference type="SMART" id="SM00347">
    <property type="entry name" value="HTH_MARR"/>
    <property type="match status" value="1"/>
</dbReference>
<organism evidence="2 3">
    <name type="scientific">Streptacidiphilus cavernicola</name>
    <dbReference type="NCBI Taxonomy" id="3342716"/>
    <lineage>
        <taxon>Bacteria</taxon>
        <taxon>Bacillati</taxon>
        <taxon>Actinomycetota</taxon>
        <taxon>Actinomycetes</taxon>
        <taxon>Kitasatosporales</taxon>
        <taxon>Streptomycetaceae</taxon>
        <taxon>Streptacidiphilus</taxon>
    </lineage>
</organism>
<accession>A0ABV6V143</accession>
<sequence>MADAIDIIRAQWAAAEPDVDTSPAEVVVRVLRIARILQKRSDDVLERLGMTRAEFDILSLLIRAGRPVSPTEICDQLWTSAAGTTKRLHKLTDRRLVVRRPNPQDGRSMLAEATEAAREQVVPVLHELTRFEGQLIERLGGSKDSVVDALRTLLAAVEDDRAEPDPRALLRATALRRPPPGRAAT</sequence>
<evidence type="ECO:0000259" key="1">
    <source>
        <dbReference type="PROSITE" id="PS50995"/>
    </source>
</evidence>
<evidence type="ECO:0000313" key="3">
    <source>
        <dbReference type="Proteomes" id="UP001592528"/>
    </source>
</evidence>
<dbReference type="InterPro" id="IPR036390">
    <property type="entry name" value="WH_DNA-bd_sf"/>
</dbReference>
<dbReference type="EMBL" id="JBHEZZ010000044">
    <property type="protein sequence ID" value="MFC1407361.1"/>
    <property type="molecule type" value="Genomic_DNA"/>
</dbReference>
<dbReference type="RefSeq" id="WP_084715522.1">
    <property type="nucleotide sequence ID" value="NZ_JBHEZZ010000044.1"/>
</dbReference>
<dbReference type="Proteomes" id="UP001592528">
    <property type="component" value="Unassembled WGS sequence"/>
</dbReference>